<dbReference type="InterPro" id="IPR011659">
    <property type="entry name" value="WD40"/>
</dbReference>
<dbReference type="Gene3D" id="2.120.10.30">
    <property type="entry name" value="TolB, C-terminal domain"/>
    <property type="match status" value="1"/>
</dbReference>
<proteinExistence type="inferred from homology"/>
<keyword evidence="2" id="KW-0732">Signal</keyword>
<dbReference type="EMBL" id="BAAAPO010000015">
    <property type="protein sequence ID" value="GAA1785792.1"/>
    <property type="molecule type" value="Genomic_DNA"/>
</dbReference>
<dbReference type="RefSeq" id="WP_344081857.1">
    <property type="nucleotide sequence ID" value="NZ_BAAAPO010000015.1"/>
</dbReference>
<evidence type="ECO:0000313" key="4">
    <source>
        <dbReference type="Proteomes" id="UP001499938"/>
    </source>
</evidence>
<dbReference type="Proteomes" id="UP001499938">
    <property type="component" value="Unassembled WGS sequence"/>
</dbReference>
<sequence length="384" mass="39903">MPTKFSAALAASAITCAALIGVGSPATAAGTTGNKPSYGPDVSSTGRFVVFASDATNLVAGDVNGRRDIFIRDTQAGTTRLVSKGLNGRPANNFSVSPSVSADGRYVVFGSSASNLVPGDTNGKADIFRADMSTGKIVRVSVGGVSTQANGASVNGKVSGNGTLVAFASDASNLVARDTNGVTDVFVRDLIANTTKRISVTGQGNQNVYASTAPSISPNGSLVVFVGPVGLHDAVYQWNRATGKTVVAQDPGNLESVRASNGGAAWADWDTDGHNYYYMLHTTASPTTDSFHYYDPNWDAGSLKDFDVSQWGAMAVYAHQYGNGMFVVDRTSYDPASALGALSGNWSAVAFSNDGSTIVARNNANGQIVKWLWRLGSYTTVSTN</sequence>
<feature type="signal peptide" evidence="2">
    <location>
        <begin position="1"/>
        <end position="28"/>
    </location>
</feature>
<comment type="caution">
    <text evidence="3">The sequence shown here is derived from an EMBL/GenBank/DDBJ whole genome shotgun (WGS) entry which is preliminary data.</text>
</comment>
<dbReference type="Pfam" id="PF07676">
    <property type="entry name" value="PD40"/>
    <property type="match status" value="1"/>
</dbReference>
<dbReference type="PANTHER" id="PTHR36842:SF1">
    <property type="entry name" value="PROTEIN TOLB"/>
    <property type="match status" value="1"/>
</dbReference>
<name>A0ABN2LEW5_9MICO</name>
<gene>
    <name evidence="3" type="ORF">GCM10009811_08650</name>
</gene>
<evidence type="ECO:0000256" key="2">
    <source>
        <dbReference type="SAM" id="SignalP"/>
    </source>
</evidence>
<reference evidence="3 4" key="1">
    <citation type="journal article" date="2019" name="Int. J. Syst. Evol. Microbiol.">
        <title>The Global Catalogue of Microorganisms (GCM) 10K type strain sequencing project: providing services to taxonomists for standard genome sequencing and annotation.</title>
        <authorList>
            <consortium name="The Broad Institute Genomics Platform"/>
            <consortium name="The Broad Institute Genome Sequencing Center for Infectious Disease"/>
            <person name="Wu L."/>
            <person name="Ma J."/>
        </authorList>
    </citation>
    <scope>NUCLEOTIDE SEQUENCE [LARGE SCALE GENOMIC DNA]</scope>
    <source>
        <strain evidence="3 4">JCM 15592</strain>
    </source>
</reference>
<evidence type="ECO:0000256" key="1">
    <source>
        <dbReference type="ARBA" id="ARBA00009820"/>
    </source>
</evidence>
<organism evidence="3 4">
    <name type="scientific">Nostocoides veronense</name>
    <dbReference type="NCBI Taxonomy" id="330836"/>
    <lineage>
        <taxon>Bacteria</taxon>
        <taxon>Bacillati</taxon>
        <taxon>Actinomycetota</taxon>
        <taxon>Actinomycetes</taxon>
        <taxon>Micrococcales</taxon>
        <taxon>Intrasporangiaceae</taxon>
        <taxon>Nostocoides</taxon>
    </lineage>
</organism>
<accession>A0ABN2LEW5</accession>
<comment type="similarity">
    <text evidence="1">Belongs to the TolB family.</text>
</comment>
<evidence type="ECO:0000313" key="3">
    <source>
        <dbReference type="EMBL" id="GAA1785792.1"/>
    </source>
</evidence>
<keyword evidence="4" id="KW-1185">Reference proteome</keyword>
<protein>
    <submittedName>
        <fullName evidence="3">Uncharacterized protein</fullName>
    </submittedName>
</protein>
<dbReference type="InterPro" id="IPR011042">
    <property type="entry name" value="6-blade_b-propeller_TolB-like"/>
</dbReference>
<feature type="chain" id="PRO_5047043368" evidence="2">
    <location>
        <begin position="29"/>
        <end position="384"/>
    </location>
</feature>
<dbReference type="SUPFAM" id="SSF69322">
    <property type="entry name" value="Tricorn protease domain 2"/>
    <property type="match status" value="1"/>
</dbReference>
<dbReference type="PANTHER" id="PTHR36842">
    <property type="entry name" value="PROTEIN TOLB HOMOLOG"/>
    <property type="match status" value="1"/>
</dbReference>